<feature type="signal peptide" evidence="1">
    <location>
        <begin position="1"/>
        <end position="26"/>
    </location>
</feature>
<sequence length="163" mass="17479">MAARMRRLRALAALGAVALLGAARPAAHPIHTTLAVVTHMPAERAVHVNVRIFADDLALGVARHPRPPGAVGDPTARYVASSFALWNPDGTRVPLRWCGSRPQAGVVWVCMRGPLPRGLRGARVLSTLQFALYEDQVNVVQAGTAASRKTMMFVPGDRPKPIP</sequence>
<protein>
    <submittedName>
        <fullName evidence="2">Uncharacterized protein</fullName>
    </submittedName>
</protein>
<name>A0A6J4MGV8_9BACT</name>
<reference evidence="2" key="1">
    <citation type="submission" date="2020-02" db="EMBL/GenBank/DDBJ databases">
        <authorList>
            <person name="Meier V. D."/>
        </authorList>
    </citation>
    <scope>NUCLEOTIDE SEQUENCE</scope>
    <source>
        <strain evidence="2">AVDCRST_MAG68</strain>
    </source>
</reference>
<gene>
    <name evidence="2" type="ORF">AVDCRST_MAG68-4288</name>
</gene>
<keyword evidence="1" id="KW-0732">Signal</keyword>
<proteinExistence type="predicted"/>
<dbReference type="Pfam" id="PF20420">
    <property type="entry name" value="DUF6702"/>
    <property type="match status" value="1"/>
</dbReference>
<accession>A0A6J4MGV8</accession>
<organism evidence="2">
    <name type="scientific">uncultured Gemmatimonadota bacterium</name>
    <dbReference type="NCBI Taxonomy" id="203437"/>
    <lineage>
        <taxon>Bacteria</taxon>
        <taxon>Pseudomonadati</taxon>
        <taxon>Gemmatimonadota</taxon>
        <taxon>environmental samples</taxon>
    </lineage>
</organism>
<evidence type="ECO:0000256" key="1">
    <source>
        <dbReference type="SAM" id="SignalP"/>
    </source>
</evidence>
<dbReference type="AlphaFoldDB" id="A0A6J4MGV8"/>
<evidence type="ECO:0000313" key="2">
    <source>
        <dbReference type="EMBL" id="CAA9359214.1"/>
    </source>
</evidence>
<dbReference type="InterPro" id="IPR046525">
    <property type="entry name" value="DUF6702"/>
</dbReference>
<feature type="chain" id="PRO_5026754347" evidence="1">
    <location>
        <begin position="27"/>
        <end position="163"/>
    </location>
</feature>
<dbReference type="EMBL" id="CADCTW010000196">
    <property type="protein sequence ID" value="CAA9359214.1"/>
    <property type="molecule type" value="Genomic_DNA"/>
</dbReference>